<protein>
    <submittedName>
        <fullName evidence="1">Uncharacterized protein</fullName>
    </submittedName>
</protein>
<dbReference type="EMBL" id="BART01021210">
    <property type="protein sequence ID" value="GAG97493.1"/>
    <property type="molecule type" value="Genomic_DNA"/>
</dbReference>
<organism evidence="1">
    <name type="scientific">marine sediment metagenome</name>
    <dbReference type="NCBI Taxonomy" id="412755"/>
    <lineage>
        <taxon>unclassified sequences</taxon>
        <taxon>metagenomes</taxon>
        <taxon>ecological metagenomes</taxon>
    </lineage>
</organism>
<accession>X1CMZ9</accession>
<comment type="caution">
    <text evidence="1">The sequence shown here is derived from an EMBL/GenBank/DDBJ whole genome shotgun (WGS) entry which is preliminary data.</text>
</comment>
<gene>
    <name evidence="1" type="ORF">S01H4_39204</name>
</gene>
<name>X1CMZ9_9ZZZZ</name>
<reference evidence="1" key="1">
    <citation type="journal article" date="2014" name="Front. Microbiol.">
        <title>High frequency of phylogenetically diverse reductive dehalogenase-homologous genes in deep subseafloor sedimentary metagenomes.</title>
        <authorList>
            <person name="Kawai M."/>
            <person name="Futagami T."/>
            <person name="Toyoda A."/>
            <person name="Takaki Y."/>
            <person name="Nishi S."/>
            <person name="Hori S."/>
            <person name="Arai W."/>
            <person name="Tsubouchi T."/>
            <person name="Morono Y."/>
            <person name="Uchiyama I."/>
            <person name="Ito T."/>
            <person name="Fujiyama A."/>
            <person name="Inagaki F."/>
            <person name="Takami H."/>
        </authorList>
    </citation>
    <scope>NUCLEOTIDE SEQUENCE</scope>
    <source>
        <strain evidence="1">Expedition CK06-06</strain>
    </source>
</reference>
<sequence>WNEKEHRFEPGEVVWSVGCRLEKDGDCQTLTLEEEKEVPAGDWFLVIPTEGVLVAGQYIAERPLPAKKVIFKLEH</sequence>
<feature type="non-terminal residue" evidence="1">
    <location>
        <position position="1"/>
    </location>
</feature>
<evidence type="ECO:0000313" key="1">
    <source>
        <dbReference type="EMBL" id="GAG97493.1"/>
    </source>
</evidence>
<proteinExistence type="predicted"/>
<dbReference type="AlphaFoldDB" id="X1CMZ9"/>